<evidence type="ECO:0000256" key="5">
    <source>
        <dbReference type="ARBA" id="ARBA00022989"/>
    </source>
</evidence>
<feature type="transmembrane region" description="Helical" evidence="7">
    <location>
        <begin position="110"/>
        <end position="135"/>
    </location>
</feature>
<dbReference type="PIRSF" id="PIRSF006324">
    <property type="entry name" value="LeuE"/>
    <property type="match status" value="1"/>
</dbReference>
<evidence type="ECO:0000256" key="2">
    <source>
        <dbReference type="ARBA" id="ARBA00007928"/>
    </source>
</evidence>
<comment type="subcellular location">
    <subcellularLocation>
        <location evidence="1">Cell membrane</location>
        <topology evidence="1">Multi-pass membrane protein</topology>
    </subcellularLocation>
</comment>
<feature type="transmembrane region" description="Helical" evidence="7">
    <location>
        <begin position="6"/>
        <end position="26"/>
    </location>
</feature>
<dbReference type="KEGG" id="ttu:TERTU_3760"/>
<keyword evidence="4 7" id="KW-0812">Transmembrane</keyword>
<evidence type="ECO:0000256" key="6">
    <source>
        <dbReference type="ARBA" id="ARBA00023136"/>
    </source>
</evidence>
<reference evidence="8 9" key="1">
    <citation type="journal article" date="2009" name="PLoS ONE">
        <title>The complete genome of Teredinibacter turnerae T7901: an intracellular endosymbiont of marine wood-boring bivalves (shipworms).</title>
        <authorList>
            <person name="Yang J.C."/>
            <person name="Madupu R."/>
            <person name="Durkin A.S."/>
            <person name="Ekborg N.A."/>
            <person name="Pedamallu C.S."/>
            <person name="Hostetler J.B."/>
            <person name="Radune D."/>
            <person name="Toms B.S."/>
            <person name="Henrissat B."/>
            <person name="Coutinho P.M."/>
            <person name="Schwarz S."/>
            <person name="Field L."/>
            <person name="Trindade-Silva A.E."/>
            <person name="Soares C.A.G."/>
            <person name="Elshahawi S."/>
            <person name="Hanora A."/>
            <person name="Schmidt E.W."/>
            <person name="Haygood M.G."/>
            <person name="Posfai J."/>
            <person name="Benner J."/>
            <person name="Madinger C."/>
            <person name="Nove J."/>
            <person name="Anton B."/>
            <person name="Chaudhary K."/>
            <person name="Foster J."/>
            <person name="Holman A."/>
            <person name="Kumar S."/>
            <person name="Lessard P.A."/>
            <person name="Luyten Y.A."/>
            <person name="Slatko B."/>
            <person name="Wood N."/>
            <person name="Wu B."/>
            <person name="Teplitski M."/>
            <person name="Mougous J.D."/>
            <person name="Ward N."/>
            <person name="Eisen J.A."/>
            <person name="Badger J.H."/>
            <person name="Distel D.L."/>
        </authorList>
    </citation>
    <scope>NUCLEOTIDE SEQUENCE [LARGE SCALE GENOMIC DNA]</scope>
    <source>
        <strain evidence="9">ATCC 39867 / T7901</strain>
    </source>
</reference>
<comment type="similarity">
    <text evidence="2">Belongs to the Rht family.</text>
</comment>
<evidence type="ECO:0000313" key="8">
    <source>
        <dbReference type="EMBL" id="ACR12591.1"/>
    </source>
</evidence>
<evidence type="ECO:0000256" key="1">
    <source>
        <dbReference type="ARBA" id="ARBA00004651"/>
    </source>
</evidence>
<dbReference type="PANTHER" id="PTHR30086:SF14">
    <property type="entry name" value="HOMOSERINE_HOMOSERINE LACTONE EFFLUX PROTEIN"/>
    <property type="match status" value="1"/>
</dbReference>
<accession>C5BSS2</accession>
<feature type="transmembrane region" description="Helical" evidence="7">
    <location>
        <begin position="67"/>
        <end position="89"/>
    </location>
</feature>
<dbReference type="EMBL" id="CP001614">
    <property type="protein sequence ID" value="ACR12591.1"/>
    <property type="molecule type" value="Genomic_DNA"/>
</dbReference>
<gene>
    <name evidence="8" type="ordered locus">TERTU_3760</name>
</gene>
<dbReference type="Pfam" id="PF01810">
    <property type="entry name" value="LysE"/>
    <property type="match status" value="1"/>
</dbReference>
<proteinExistence type="inferred from homology"/>
<dbReference type="GO" id="GO:0005886">
    <property type="term" value="C:plasma membrane"/>
    <property type="evidence" value="ECO:0007669"/>
    <property type="project" value="UniProtKB-SubCell"/>
</dbReference>
<dbReference type="eggNOG" id="COG1280">
    <property type="taxonomic scope" value="Bacteria"/>
</dbReference>
<feature type="transmembrane region" description="Helical" evidence="7">
    <location>
        <begin position="141"/>
        <end position="170"/>
    </location>
</feature>
<keyword evidence="5 7" id="KW-1133">Transmembrane helix</keyword>
<keyword evidence="3" id="KW-1003">Cell membrane</keyword>
<dbReference type="Proteomes" id="UP000009080">
    <property type="component" value="Chromosome"/>
</dbReference>
<dbReference type="HOGENOM" id="CLU_079569_2_3_6"/>
<evidence type="ECO:0000256" key="7">
    <source>
        <dbReference type="SAM" id="Phobius"/>
    </source>
</evidence>
<organism evidence="8 9">
    <name type="scientific">Teredinibacter turnerae (strain ATCC 39867 / T7901)</name>
    <dbReference type="NCBI Taxonomy" id="377629"/>
    <lineage>
        <taxon>Bacteria</taxon>
        <taxon>Pseudomonadati</taxon>
        <taxon>Pseudomonadota</taxon>
        <taxon>Gammaproteobacteria</taxon>
        <taxon>Cellvibrionales</taxon>
        <taxon>Cellvibrionaceae</taxon>
        <taxon>Teredinibacter</taxon>
    </lineage>
</organism>
<sequence length="203" mass="21727">MDNYLVYLGVAMATVMLPGPAVILTLNNSIQRGLSRTFSGIVGIALAILLVSVISATSLGVVLAKSAFAFTIIKIIGAIYLVYLGIKTFNSKSTPNAQTKLKESTFEKCFAEGFFISISNPKTIVFFMSIFPQFIDLSKAYVPQFIILASTFSVLIMVIHTAYAIFASLAKEKLSSDRGNGILNKITGSVFIGFGVGLVASSK</sequence>
<protein>
    <submittedName>
        <fullName evidence="8">Translocator protein, LysE family</fullName>
    </submittedName>
</protein>
<dbReference type="RefSeq" id="WP_015818703.1">
    <property type="nucleotide sequence ID" value="NC_012997.1"/>
</dbReference>
<keyword evidence="9" id="KW-1185">Reference proteome</keyword>
<dbReference type="GO" id="GO:0042970">
    <property type="term" value="F:homoserine transmembrane transporter activity"/>
    <property type="evidence" value="ECO:0007669"/>
    <property type="project" value="TreeGrafter"/>
</dbReference>
<dbReference type="PANTHER" id="PTHR30086">
    <property type="entry name" value="ARGININE EXPORTER PROTEIN ARGO"/>
    <property type="match status" value="1"/>
</dbReference>
<evidence type="ECO:0000313" key="9">
    <source>
        <dbReference type="Proteomes" id="UP000009080"/>
    </source>
</evidence>
<dbReference type="AlphaFoldDB" id="C5BSS2"/>
<evidence type="ECO:0000256" key="3">
    <source>
        <dbReference type="ARBA" id="ARBA00022475"/>
    </source>
</evidence>
<dbReference type="OrthoDB" id="9804822at2"/>
<name>C5BSS2_TERTT</name>
<feature type="transmembrane region" description="Helical" evidence="7">
    <location>
        <begin position="182"/>
        <end position="200"/>
    </location>
</feature>
<evidence type="ECO:0000256" key="4">
    <source>
        <dbReference type="ARBA" id="ARBA00022692"/>
    </source>
</evidence>
<keyword evidence="6 7" id="KW-0472">Membrane</keyword>
<dbReference type="InterPro" id="IPR001123">
    <property type="entry name" value="LeuE-type"/>
</dbReference>
<feature type="transmembrane region" description="Helical" evidence="7">
    <location>
        <begin position="38"/>
        <end position="61"/>
    </location>
</feature>